<dbReference type="EMBL" id="BART01000443">
    <property type="protein sequence ID" value="GAG72414.1"/>
    <property type="molecule type" value="Genomic_DNA"/>
</dbReference>
<evidence type="ECO:0000313" key="3">
    <source>
        <dbReference type="EMBL" id="GAG72414.1"/>
    </source>
</evidence>
<feature type="domain" description="DUF112" evidence="2">
    <location>
        <begin position="1"/>
        <end position="105"/>
    </location>
</feature>
<protein>
    <recommendedName>
        <fullName evidence="2">DUF112 domain-containing protein</fullName>
    </recommendedName>
</protein>
<dbReference type="Pfam" id="PF01970">
    <property type="entry name" value="TctA"/>
    <property type="match status" value="1"/>
</dbReference>
<feature type="transmembrane region" description="Helical" evidence="1">
    <location>
        <begin position="6"/>
        <end position="31"/>
    </location>
</feature>
<dbReference type="InterPro" id="IPR002823">
    <property type="entry name" value="DUF112_TM"/>
</dbReference>
<name>X0ZSY1_9ZZZZ</name>
<evidence type="ECO:0000259" key="2">
    <source>
        <dbReference type="Pfam" id="PF01970"/>
    </source>
</evidence>
<dbReference type="PANTHER" id="PTHR35342:SF5">
    <property type="entry name" value="TRICARBOXYLIC TRANSPORT PROTEIN"/>
    <property type="match status" value="1"/>
</dbReference>
<evidence type="ECO:0000256" key="1">
    <source>
        <dbReference type="SAM" id="Phobius"/>
    </source>
</evidence>
<proteinExistence type="predicted"/>
<reference evidence="3" key="1">
    <citation type="journal article" date="2014" name="Front. Microbiol.">
        <title>High frequency of phylogenetically diverse reductive dehalogenase-homologous genes in deep subseafloor sedimentary metagenomes.</title>
        <authorList>
            <person name="Kawai M."/>
            <person name="Futagami T."/>
            <person name="Toyoda A."/>
            <person name="Takaki Y."/>
            <person name="Nishi S."/>
            <person name="Hori S."/>
            <person name="Arai W."/>
            <person name="Tsubouchi T."/>
            <person name="Morono Y."/>
            <person name="Uchiyama I."/>
            <person name="Ito T."/>
            <person name="Fujiyama A."/>
            <person name="Inagaki F."/>
            <person name="Takami H."/>
        </authorList>
    </citation>
    <scope>NUCLEOTIDE SEQUENCE</scope>
    <source>
        <strain evidence="3">Expedition CK06-06</strain>
    </source>
</reference>
<sequence>MEGFSLVPALIGLFAISQMFFEIEIIDIPIVRVKKVKTKLPNFIQIKKIFPTIIRASIIGNIIGAIPGPGAVLGSFVPYQNEKRLSKHPENNNGTTNSIIFLLSPKINIKVISNKKEDNIKPKASNI</sequence>
<feature type="transmembrane region" description="Helical" evidence="1">
    <location>
        <begin position="52"/>
        <end position="77"/>
    </location>
</feature>
<organism evidence="3">
    <name type="scientific">marine sediment metagenome</name>
    <dbReference type="NCBI Taxonomy" id="412755"/>
    <lineage>
        <taxon>unclassified sequences</taxon>
        <taxon>metagenomes</taxon>
        <taxon>ecological metagenomes</taxon>
    </lineage>
</organism>
<dbReference type="PANTHER" id="PTHR35342">
    <property type="entry name" value="TRICARBOXYLIC TRANSPORT PROTEIN"/>
    <property type="match status" value="1"/>
</dbReference>
<gene>
    <name evidence="3" type="ORF">S01H4_02131</name>
</gene>
<keyword evidence="1" id="KW-0812">Transmembrane</keyword>
<keyword evidence="1" id="KW-0472">Membrane</keyword>
<dbReference type="AlphaFoldDB" id="X0ZSY1"/>
<comment type="caution">
    <text evidence="3">The sequence shown here is derived from an EMBL/GenBank/DDBJ whole genome shotgun (WGS) entry which is preliminary data.</text>
</comment>
<accession>X0ZSY1</accession>
<keyword evidence="1" id="KW-1133">Transmembrane helix</keyword>